<dbReference type="InterPro" id="IPR013809">
    <property type="entry name" value="ENTH"/>
</dbReference>
<feature type="compositionally biased region" description="Low complexity" evidence="1">
    <location>
        <begin position="301"/>
        <end position="310"/>
    </location>
</feature>
<dbReference type="SMART" id="SM00273">
    <property type="entry name" value="ENTH"/>
    <property type="match status" value="1"/>
</dbReference>
<keyword evidence="4" id="KW-1185">Reference proteome</keyword>
<feature type="domain" description="ENTH" evidence="2">
    <location>
        <begin position="19"/>
        <end position="152"/>
    </location>
</feature>
<dbReference type="GO" id="GO:0006897">
    <property type="term" value="P:endocytosis"/>
    <property type="evidence" value="ECO:0007669"/>
    <property type="project" value="TreeGrafter"/>
</dbReference>
<dbReference type="Gene3D" id="1.25.40.720">
    <property type="entry name" value="Telomere length regulation protein 2, C-terminal domain"/>
    <property type="match status" value="2"/>
</dbReference>
<dbReference type="InterPro" id="IPR008942">
    <property type="entry name" value="ENTH_VHS"/>
</dbReference>
<feature type="compositionally biased region" description="Polar residues" evidence="1">
    <location>
        <begin position="245"/>
        <end position="261"/>
    </location>
</feature>
<dbReference type="EMBL" id="JAHWGI010000960">
    <property type="protein sequence ID" value="KAK3918764.1"/>
    <property type="molecule type" value="Genomic_DNA"/>
</dbReference>
<organism evidence="3 4">
    <name type="scientific">Frankliniella fusca</name>
    <dbReference type="NCBI Taxonomy" id="407009"/>
    <lineage>
        <taxon>Eukaryota</taxon>
        <taxon>Metazoa</taxon>
        <taxon>Ecdysozoa</taxon>
        <taxon>Arthropoda</taxon>
        <taxon>Hexapoda</taxon>
        <taxon>Insecta</taxon>
        <taxon>Pterygota</taxon>
        <taxon>Neoptera</taxon>
        <taxon>Paraneoptera</taxon>
        <taxon>Thysanoptera</taxon>
        <taxon>Terebrantia</taxon>
        <taxon>Thripoidea</taxon>
        <taxon>Thripidae</taxon>
        <taxon>Frankliniella</taxon>
    </lineage>
</organism>
<accession>A0AAE1HC89</accession>
<dbReference type="Pfam" id="PF10193">
    <property type="entry name" value="Telomere_reg-2"/>
    <property type="match status" value="1"/>
</dbReference>
<evidence type="ECO:0000259" key="2">
    <source>
        <dbReference type="PROSITE" id="PS50942"/>
    </source>
</evidence>
<feature type="compositionally biased region" description="Low complexity" evidence="1">
    <location>
        <begin position="264"/>
        <end position="280"/>
    </location>
</feature>
<dbReference type="GO" id="GO:0005886">
    <property type="term" value="C:plasma membrane"/>
    <property type="evidence" value="ECO:0007669"/>
    <property type="project" value="TreeGrafter"/>
</dbReference>
<dbReference type="CDD" id="cd16989">
    <property type="entry name" value="ENTH_EpsinR"/>
    <property type="match status" value="1"/>
</dbReference>
<dbReference type="PANTHER" id="PTHR12276:SF45">
    <property type="entry name" value="CLATHRIN INTERACTOR 1"/>
    <property type="match status" value="1"/>
</dbReference>
<evidence type="ECO:0000256" key="1">
    <source>
        <dbReference type="SAM" id="MobiDB-lite"/>
    </source>
</evidence>
<reference evidence="3" key="2">
    <citation type="journal article" date="2023" name="BMC Genomics">
        <title>Pest status, molecular evolution, and epigenetic factors derived from the genome assembly of Frankliniella fusca, a thysanopteran phytovirus vector.</title>
        <authorList>
            <person name="Catto M.A."/>
            <person name="Labadie P.E."/>
            <person name="Jacobson A.L."/>
            <person name="Kennedy G.G."/>
            <person name="Srinivasan R."/>
            <person name="Hunt B.G."/>
        </authorList>
    </citation>
    <scope>NUCLEOTIDE SEQUENCE</scope>
    <source>
        <strain evidence="3">PL_HMW_Pooled</strain>
    </source>
</reference>
<comment type="caution">
    <text evidence="3">The sequence shown here is derived from an EMBL/GenBank/DDBJ whole genome shotgun (WGS) entry which is preliminary data.</text>
</comment>
<feature type="region of interest" description="Disordered" evidence="1">
    <location>
        <begin position="188"/>
        <end position="347"/>
    </location>
</feature>
<dbReference type="Pfam" id="PF01417">
    <property type="entry name" value="ENTH"/>
    <property type="match status" value="1"/>
</dbReference>
<name>A0AAE1HC89_9NEOP</name>
<reference evidence="3" key="1">
    <citation type="submission" date="2021-07" db="EMBL/GenBank/DDBJ databases">
        <authorList>
            <person name="Catto M.A."/>
            <person name="Jacobson A."/>
            <person name="Kennedy G."/>
            <person name="Labadie P."/>
            <person name="Hunt B.G."/>
            <person name="Srinivasan R."/>
        </authorList>
    </citation>
    <scope>NUCLEOTIDE SEQUENCE</scope>
    <source>
        <strain evidence="3">PL_HMW_Pooled</strain>
        <tissue evidence="3">Head</tissue>
    </source>
</reference>
<dbReference type="GO" id="GO:0005543">
    <property type="term" value="F:phospholipid binding"/>
    <property type="evidence" value="ECO:0007669"/>
    <property type="project" value="TreeGrafter"/>
</dbReference>
<evidence type="ECO:0000313" key="3">
    <source>
        <dbReference type="EMBL" id="KAK3918764.1"/>
    </source>
</evidence>
<dbReference type="GO" id="GO:0030276">
    <property type="term" value="F:clathrin binding"/>
    <property type="evidence" value="ECO:0007669"/>
    <property type="project" value="TreeGrafter"/>
</dbReference>
<gene>
    <name evidence="3" type="ORF">KUF71_008011</name>
</gene>
<dbReference type="GO" id="GO:0030125">
    <property type="term" value="C:clathrin vesicle coat"/>
    <property type="evidence" value="ECO:0007669"/>
    <property type="project" value="TreeGrafter"/>
</dbReference>
<feature type="compositionally biased region" description="Acidic residues" evidence="1">
    <location>
        <begin position="999"/>
        <end position="1009"/>
    </location>
</feature>
<dbReference type="SUPFAM" id="SSF48464">
    <property type="entry name" value="ENTH/VHS domain"/>
    <property type="match status" value="1"/>
</dbReference>
<dbReference type="InterPro" id="IPR038528">
    <property type="entry name" value="TEL2_C_sf"/>
</dbReference>
<dbReference type="GO" id="GO:0005768">
    <property type="term" value="C:endosome"/>
    <property type="evidence" value="ECO:0007669"/>
    <property type="project" value="TreeGrafter"/>
</dbReference>
<feature type="region of interest" description="Disordered" evidence="1">
    <location>
        <begin position="152"/>
        <end position="176"/>
    </location>
</feature>
<dbReference type="FunFam" id="1.25.40.90:FF:000006">
    <property type="entry name" value="Clathrin interactor 1"/>
    <property type="match status" value="1"/>
</dbReference>
<proteinExistence type="predicted"/>
<protein>
    <submittedName>
        <fullName evidence="3">Clathrin interactor 1</fullName>
    </submittedName>
</protein>
<dbReference type="PANTHER" id="PTHR12276">
    <property type="entry name" value="EPSIN/ENT-RELATED"/>
    <property type="match status" value="1"/>
</dbReference>
<feature type="compositionally biased region" description="Polar residues" evidence="1">
    <location>
        <begin position="987"/>
        <end position="996"/>
    </location>
</feature>
<sequence length="1373" mass="153006">MNNFVNMWRVRELADKVTNVVMNYTEIEAKVREATNDEAWGPTGALMQEIAQATFTYEHFPEVMQMLWKRMLQDNKKNWRRTYKSLLLLNYLVRNGSERVVTAAREHVYDLRSLENYTYVDELGKDQGVNIRHKVRELMDFVQDDDRLREERKKAKKNKDKYVGMSSGAMGGRYGGERWEEPRWRREEYGDWGGGGNSERTQGFEEKSSNSDEGERYDSDPETNHPRSRNYDKERSGKEYKDNDSIGSGNAVSSPTSPTDRGTSKAVSSSSPVKKSSQPSKKVDLGAAAHYAKANPSANKSSHSSDLLSDILGKDVPTSSSAADDFFNPRGDNNPSPGDSSDFGDFTSAFGGSSTAATDSSRLKEGSDEFADFSSAFSSSSVPSATPFSIPGNTALSSQNLNNGNVVSNQSEGDFANSDLLGGLTSGFSSLSTGSSLNNGPAPVKNNSNLLDDTFSSAKKELAIKVRFVTCTEWESDLERAIVILLDELEERKSPDTPSEDNLRRVAQYLPGILTPQRFEGLDEASFAVQETWNKRYPELISALVGRIGADWPLDRSGTLNKYFALIMFPDGSSPFMLYHSLKTLIQLLQNTPLSRRCEAVVALFIHLIRSSSVFSSTLLCCIDCPKECGSLQYFMLKDEWDACVRMLISLPNRSANVLKHSTPSDILPPQFCKFLCYHIACCLSFLSNSEKIVNMLPLSILADCVFVNLKPHVNDSGVIILIRALIKWCALDLGKVRLISASFLMSLNRQAIETISGIILKECYDLGCKVQYVLGKAVLESTDWKYVFCTKIPFLNYSDYRDVRILSALALYFQDASDLRFLLKDIVIRLLSVWGDRSALLHTSQEQHIYITQALVLFSKSFFSSCDDQLPSVSISHFFRGVQTHLESPVTQIRAIGMVTAEVLSKHLATQGVTFDYSGMDSESLQLVEMIKTLSIEMKYHTIIEEDGNAILLSLAVDCGILQKKEEKEKMCESKSVLETAEIESVDSSSKTTAPSEGCEELDSDDDLLPFDLSNDKPLSDRKKPTYLRDMLDGLYEVEDVDRWSGSLAVCEELVKTQLPHEDESLAISILEALIGIEPRFPVEDFSSLQIKGAVAVLICKPVVCAEHLAKLFHQGSNTFSIRQRLFMLHALADAALEMCSVPSKPVTKESTANVNVQQTKFSGCSRFLEEVLDEFSYLINVENESISKLWKKQIDARVASKTKRITSKTKVPFDFVSRFAPVAGSFFFPLIRGITQNCGTTILWSRERADTQDDSVVLLRFILTLSVIMHCSENAPVAARMGAELLEFVWSVRYHTESSIRLAAIACVMSVLYAVPQTRLQGDLRHAVLDAREWLQSVACGPLGVQDTDMKCRELARKVGVLTDVALSSHF</sequence>
<dbReference type="Proteomes" id="UP001219518">
    <property type="component" value="Unassembled WGS sequence"/>
</dbReference>
<dbReference type="Gene3D" id="1.25.40.90">
    <property type="match status" value="1"/>
</dbReference>
<dbReference type="PROSITE" id="PS50942">
    <property type="entry name" value="ENTH"/>
    <property type="match status" value="1"/>
</dbReference>
<feature type="compositionally biased region" description="Basic and acidic residues" evidence="1">
    <location>
        <begin position="202"/>
        <end position="244"/>
    </location>
</feature>
<dbReference type="InterPro" id="IPR019337">
    <property type="entry name" value="Telomere_length_regulation_dom"/>
</dbReference>
<feature type="region of interest" description="Disordered" evidence="1">
    <location>
        <begin position="984"/>
        <end position="1009"/>
    </location>
</feature>
<evidence type="ECO:0000313" key="4">
    <source>
        <dbReference type="Proteomes" id="UP001219518"/>
    </source>
</evidence>